<accession>A0A167AUC6</accession>
<gene>
    <name evidence="1" type="ORF">PNBC_19250</name>
</gene>
<comment type="caution">
    <text evidence="1">The sequence shown here is derived from an EMBL/GenBank/DDBJ whole genome shotgun (WGS) entry which is preliminary data.</text>
</comment>
<protein>
    <submittedName>
        <fullName evidence="1">Uncharacterized protein</fullName>
    </submittedName>
</protein>
<evidence type="ECO:0000313" key="1">
    <source>
        <dbReference type="EMBL" id="OAB71438.1"/>
    </source>
</evidence>
<proteinExistence type="predicted"/>
<sequence>MSKVFTIKQNILKIISDAEPITTSFMNKSELLEIEFVKLYSSLPDFYRYSISSDNNLMAELNEGKQWWVIGSIDNTEGLLFPRFNPTK</sequence>
<organism evidence="1 2">
    <name type="scientific">Paenibacillus crassostreae</name>
    <dbReference type="NCBI Taxonomy" id="1763538"/>
    <lineage>
        <taxon>Bacteria</taxon>
        <taxon>Bacillati</taxon>
        <taxon>Bacillota</taxon>
        <taxon>Bacilli</taxon>
        <taxon>Bacillales</taxon>
        <taxon>Paenibacillaceae</taxon>
        <taxon>Paenibacillus</taxon>
    </lineage>
</organism>
<dbReference type="EMBL" id="LSFN01000039">
    <property type="protein sequence ID" value="OAB71438.1"/>
    <property type="molecule type" value="Genomic_DNA"/>
</dbReference>
<keyword evidence="2" id="KW-1185">Reference proteome</keyword>
<evidence type="ECO:0000313" key="2">
    <source>
        <dbReference type="Proteomes" id="UP000077134"/>
    </source>
</evidence>
<dbReference type="AlphaFoldDB" id="A0A167AUC6"/>
<dbReference type="Proteomes" id="UP000077134">
    <property type="component" value="Unassembled WGS sequence"/>
</dbReference>
<dbReference type="RefSeq" id="WP_068661050.1">
    <property type="nucleotide sequence ID" value="NZ_CP017770.1"/>
</dbReference>
<name>A0A167AUC6_9BACL</name>
<reference evidence="1 2" key="1">
    <citation type="submission" date="2016-02" db="EMBL/GenBank/DDBJ databases">
        <title>Paenibacillus sp. LPB0068, isolated from Crassostrea gigas.</title>
        <authorList>
            <person name="Shin S.-K."/>
            <person name="Yi H."/>
        </authorList>
    </citation>
    <scope>NUCLEOTIDE SEQUENCE [LARGE SCALE GENOMIC DNA]</scope>
    <source>
        <strain evidence="1 2">LPB0068</strain>
    </source>
</reference>
<dbReference type="STRING" id="1763538.LPB68_16380"/>
<dbReference type="KEGG" id="pcx:LPB68_16380"/>